<dbReference type="Proteomes" id="UP000475545">
    <property type="component" value="Unassembled WGS sequence"/>
</dbReference>
<feature type="domain" description="Asl1-like glycosyl hydrolase catalytic" evidence="2">
    <location>
        <begin position="59"/>
        <end position="283"/>
    </location>
</feature>
<keyword evidence="4" id="KW-1185">Reference proteome</keyword>
<sequence length="289" mass="31864">MTSDLTRRALLAGGLGLAAAGFGHSTASSQPQQLLRPPPPGPLPGVGLWQGPGVSTALANSGARWYYTWTPDHEGVATPAGCEFVPMIWGRRDLTDGALRRARSNGTVLLGFNEPDIATQADMTVDEALTAWPRLQRTGLRLGAPAVSADGHLPGGWLDRFMTGARARGLRVDFIPVHWYPGPWLRRPYSLPAALDDLRNYLYTVHRRYGRPLWLTEFSLITFQHTTSDAMAPPAQTDFLTAAAAMMTTIPFLERWAWFSLPPWPDEPETALYINGRPTMVGERFRMLS</sequence>
<dbReference type="InterPro" id="IPR024655">
    <property type="entry name" value="Asl1_glyco_hydro_catalytic"/>
</dbReference>
<dbReference type="RefSeq" id="WP_160900321.1">
    <property type="nucleotide sequence ID" value="NZ_CP102850.1"/>
</dbReference>
<dbReference type="GO" id="GO:0071966">
    <property type="term" value="P:fungal-type cell wall polysaccharide metabolic process"/>
    <property type="evidence" value="ECO:0007669"/>
    <property type="project" value="TreeGrafter"/>
</dbReference>
<accession>A0A6L7GLM6</accession>
<evidence type="ECO:0000256" key="1">
    <source>
        <dbReference type="SAM" id="MobiDB-lite"/>
    </source>
</evidence>
<feature type="region of interest" description="Disordered" evidence="1">
    <location>
        <begin position="23"/>
        <end position="46"/>
    </location>
</feature>
<reference evidence="3 4" key="1">
    <citation type="submission" date="2019-11" db="EMBL/GenBank/DDBJ databases">
        <title>Gordonia sp. nov., a novel actinobacterium isolated from mangrove soil in Hainan.</title>
        <authorList>
            <person name="Huang X."/>
            <person name="Xie Y."/>
            <person name="Chu X."/>
            <person name="Xiao K."/>
        </authorList>
    </citation>
    <scope>NUCLEOTIDE SEQUENCE [LARGE SCALE GENOMIC DNA]</scope>
    <source>
        <strain evidence="3 4">HNM0687</strain>
    </source>
</reference>
<name>A0A6L7GLM6_9ACTN</name>
<dbReference type="Pfam" id="PF11790">
    <property type="entry name" value="Glyco_hydro_cc"/>
    <property type="match status" value="1"/>
</dbReference>
<dbReference type="PANTHER" id="PTHR34154">
    <property type="entry name" value="ALKALI-SENSITIVE LINKAGE PROTEIN 1"/>
    <property type="match status" value="1"/>
</dbReference>
<dbReference type="EMBL" id="WMBR01000001">
    <property type="protein sequence ID" value="MXP20151.1"/>
    <property type="molecule type" value="Genomic_DNA"/>
</dbReference>
<comment type="caution">
    <text evidence="3">The sequence shown here is derived from an EMBL/GenBank/DDBJ whole genome shotgun (WGS) entry which is preliminary data.</text>
</comment>
<proteinExistence type="predicted"/>
<organism evidence="3 4">
    <name type="scientific">Gordonia mangrovi</name>
    <dbReference type="NCBI Taxonomy" id="2665643"/>
    <lineage>
        <taxon>Bacteria</taxon>
        <taxon>Bacillati</taxon>
        <taxon>Actinomycetota</taxon>
        <taxon>Actinomycetes</taxon>
        <taxon>Mycobacteriales</taxon>
        <taxon>Gordoniaceae</taxon>
        <taxon>Gordonia</taxon>
    </lineage>
</organism>
<dbReference type="Gene3D" id="3.20.20.80">
    <property type="entry name" value="Glycosidases"/>
    <property type="match status" value="1"/>
</dbReference>
<evidence type="ECO:0000259" key="2">
    <source>
        <dbReference type="Pfam" id="PF11790"/>
    </source>
</evidence>
<dbReference type="InterPro" id="IPR053183">
    <property type="entry name" value="ASL1"/>
</dbReference>
<dbReference type="AlphaFoldDB" id="A0A6L7GLM6"/>
<dbReference type="PANTHER" id="PTHR34154:SF3">
    <property type="entry name" value="ALKALI-SENSITIVE LINKAGE PROTEIN 1"/>
    <property type="match status" value="1"/>
</dbReference>
<evidence type="ECO:0000313" key="3">
    <source>
        <dbReference type="EMBL" id="MXP20151.1"/>
    </source>
</evidence>
<evidence type="ECO:0000313" key="4">
    <source>
        <dbReference type="Proteomes" id="UP000475545"/>
    </source>
</evidence>
<gene>
    <name evidence="3" type="ORF">GIY30_02040</name>
</gene>
<dbReference type="InterPro" id="IPR017853">
    <property type="entry name" value="GH"/>
</dbReference>
<protein>
    <submittedName>
        <fullName evidence="3">RNA polymerase</fullName>
    </submittedName>
</protein>
<dbReference type="SUPFAM" id="SSF51445">
    <property type="entry name" value="(Trans)glycosidases"/>
    <property type="match status" value="1"/>
</dbReference>